<dbReference type="PANTHER" id="PTHR21310">
    <property type="entry name" value="AMINOGLYCOSIDE PHOSPHOTRANSFERASE-RELATED-RELATED"/>
    <property type="match status" value="1"/>
</dbReference>
<dbReference type="Pfam" id="PF01636">
    <property type="entry name" value="APH"/>
    <property type="match status" value="1"/>
</dbReference>
<evidence type="ECO:0000313" key="3">
    <source>
        <dbReference type="Proteomes" id="UP000187412"/>
    </source>
</evidence>
<dbReference type="Proteomes" id="UP000187412">
    <property type="component" value="Unassembled WGS sequence"/>
</dbReference>
<dbReference type="EMBL" id="MPTB01000036">
    <property type="protein sequence ID" value="OMD43235.1"/>
    <property type="molecule type" value="Genomic_DNA"/>
</dbReference>
<keyword evidence="3" id="KW-1185">Reference proteome</keyword>
<dbReference type="Gene3D" id="3.30.200.20">
    <property type="entry name" value="Phosphorylase Kinase, domain 1"/>
    <property type="match status" value="1"/>
</dbReference>
<accession>A0ABX3H179</accession>
<proteinExistence type="predicted"/>
<dbReference type="InterPro" id="IPR002575">
    <property type="entry name" value="Aminoglycoside_PTrfase"/>
</dbReference>
<evidence type="ECO:0000259" key="1">
    <source>
        <dbReference type="Pfam" id="PF01636"/>
    </source>
</evidence>
<name>A0ABX3H179_PAEBO</name>
<dbReference type="InterPro" id="IPR051678">
    <property type="entry name" value="AGP_Transferase"/>
</dbReference>
<feature type="domain" description="Aminoglycoside phosphotransferase" evidence="1">
    <location>
        <begin position="29"/>
        <end position="260"/>
    </location>
</feature>
<comment type="caution">
    <text evidence="2">The sequence shown here is derived from an EMBL/GenBank/DDBJ whole genome shotgun (WGS) entry which is preliminary data.</text>
</comment>
<sequence>METLHQQFDFNKLCAAYDLGQLTTQPEQIFGGFLHKMYRLTTDRAEYAVKVLNPQILKRSTAMENYVFAEKVATLAREQGINALPAIVSKGNFMHEVEGRYVLLFPWVDGKPLSSGTIDIDACEKIAGILAGIHRIDFSQLTDEADSAKEDYVPSTVDWQSYALKGEQAHLEWSSMLTEYLNKLQQWEQQANAAGAALMNNKVISHRDLDPKNVLWDNNHVPVIIDWEAAGAVNPMQELIEVALYWSGSETGNVNKDAFRTMISTYRKHGGKIGDNWHDVLNCGFQGKLDWLSYSIKRSLGLESTDAAEQELGTSQVIPTIQAIADYADFIPVCIEWLEEMES</sequence>
<reference evidence="2 3" key="1">
    <citation type="submission" date="2016-10" db="EMBL/GenBank/DDBJ databases">
        <title>Paenibacillus species isolates.</title>
        <authorList>
            <person name="Beno S.M."/>
        </authorList>
    </citation>
    <scope>NUCLEOTIDE SEQUENCE [LARGE SCALE GENOMIC DNA]</scope>
    <source>
        <strain evidence="2 3">FSL H7-0744</strain>
    </source>
</reference>
<gene>
    <name evidence="2" type="ORF">BSK56_24365</name>
</gene>
<dbReference type="SUPFAM" id="SSF56112">
    <property type="entry name" value="Protein kinase-like (PK-like)"/>
    <property type="match status" value="1"/>
</dbReference>
<organism evidence="2 3">
    <name type="scientific">Paenibacillus borealis</name>
    <dbReference type="NCBI Taxonomy" id="160799"/>
    <lineage>
        <taxon>Bacteria</taxon>
        <taxon>Bacillati</taxon>
        <taxon>Bacillota</taxon>
        <taxon>Bacilli</taxon>
        <taxon>Bacillales</taxon>
        <taxon>Paenibacillaceae</taxon>
        <taxon>Paenibacillus</taxon>
    </lineage>
</organism>
<dbReference type="Gene3D" id="3.90.1200.10">
    <property type="match status" value="1"/>
</dbReference>
<dbReference type="InterPro" id="IPR011009">
    <property type="entry name" value="Kinase-like_dom_sf"/>
</dbReference>
<dbReference type="RefSeq" id="WP_076113131.1">
    <property type="nucleotide sequence ID" value="NZ_MPTB01000036.1"/>
</dbReference>
<protein>
    <recommendedName>
        <fullName evidence="1">Aminoglycoside phosphotransferase domain-containing protein</fullName>
    </recommendedName>
</protein>
<evidence type="ECO:0000313" key="2">
    <source>
        <dbReference type="EMBL" id="OMD43235.1"/>
    </source>
</evidence>